<evidence type="ECO:0000313" key="1">
    <source>
        <dbReference type="EMBL" id="RHZ59977.1"/>
    </source>
</evidence>
<keyword evidence="2" id="KW-1185">Reference proteome</keyword>
<dbReference type="Proteomes" id="UP000266861">
    <property type="component" value="Unassembled WGS sequence"/>
</dbReference>
<dbReference type="EMBL" id="PQFF01000327">
    <property type="protein sequence ID" value="RHZ59977.1"/>
    <property type="molecule type" value="Genomic_DNA"/>
</dbReference>
<name>A0A397HAE6_9GLOM</name>
<gene>
    <name evidence="1" type="ORF">Glove_360g15</name>
</gene>
<dbReference type="OrthoDB" id="2356848at2759"/>
<comment type="caution">
    <text evidence="1">The sequence shown here is derived from an EMBL/GenBank/DDBJ whole genome shotgun (WGS) entry which is preliminary data.</text>
</comment>
<proteinExistence type="predicted"/>
<organism evidence="1 2">
    <name type="scientific">Diversispora epigaea</name>
    <dbReference type="NCBI Taxonomy" id="1348612"/>
    <lineage>
        <taxon>Eukaryota</taxon>
        <taxon>Fungi</taxon>
        <taxon>Fungi incertae sedis</taxon>
        <taxon>Mucoromycota</taxon>
        <taxon>Glomeromycotina</taxon>
        <taxon>Glomeromycetes</taxon>
        <taxon>Diversisporales</taxon>
        <taxon>Diversisporaceae</taxon>
        <taxon>Diversispora</taxon>
    </lineage>
</organism>
<sequence length="342" mass="40232">MPDITSETLHSSKEICPINNVLNSGYRINRVDIIKTMYPLPSADTSCLNGSKKDKQLTYDFQIMALTHISGFELDKNNETPSKWLASAKTHMDLSYIHPIYLHKNITNITFLKRWSEDPIRTKIESDIFYIIKMSNFNSLVAHKDSKCSDAEWDEYVKMSQIQDNETSKNDLLPTQSKKYLEAKKLIELWNKYRGNYDSYAPEIGIAICFSCDRLVYTGERTKNIGNYNHIGMKRHWSSSYTSNQYCNVNYEKYLKIKQKSNSEYNFDIEYVLHRYRLWMQNAIKKVERAKEVGKKIKACTIIQRKWLEIFYRPDGLCASELALHYQLLWAVREEMRQINNA</sequence>
<accession>A0A397HAE6</accession>
<reference evidence="1 2" key="1">
    <citation type="submission" date="2018-08" db="EMBL/GenBank/DDBJ databases">
        <title>Genome and evolution of the arbuscular mycorrhizal fungus Diversispora epigaea (formerly Glomus versiforme) and its bacterial endosymbionts.</title>
        <authorList>
            <person name="Sun X."/>
            <person name="Fei Z."/>
            <person name="Harrison M."/>
        </authorList>
    </citation>
    <scope>NUCLEOTIDE SEQUENCE [LARGE SCALE GENOMIC DNA]</scope>
    <source>
        <strain evidence="1 2">IT104</strain>
    </source>
</reference>
<protein>
    <submittedName>
        <fullName evidence="1">Uncharacterized protein</fullName>
    </submittedName>
</protein>
<dbReference type="AlphaFoldDB" id="A0A397HAE6"/>
<evidence type="ECO:0000313" key="2">
    <source>
        <dbReference type="Proteomes" id="UP000266861"/>
    </source>
</evidence>